<dbReference type="Proteomes" id="UP000593572">
    <property type="component" value="Unassembled WGS sequence"/>
</dbReference>
<accession>A0A7J8LMN3</accession>
<dbReference type="EMBL" id="JABEZX010000004">
    <property type="protein sequence ID" value="MBA0553717.1"/>
    <property type="molecule type" value="Genomic_DNA"/>
</dbReference>
<dbReference type="PROSITE" id="PS51393">
    <property type="entry name" value="LIPOXYGENASE_3"/>
    <property type="match status" value="1"/>
</dbReference>
<dbReference type="AlphaFoldDB" id="A0A7J8LMN3"/>
<dbReference type="GO" id="GO:0016702">
    <property type="term" value="F:oxidoreductase activity, acting on single donors with incorporation of molecular oxygen, incorporation of two atoms of oxygen"/>
    <property type="evidence" value="ECO:0007669"/>
    <property type="project" value="InterPro"/>
</dbReference>
<evidence type="ECO:0000313" key="6">
    <source>
        <dbReference type="Proteomes" id="UP000593572"/>
    </source>
</evidence>
<dbReference type="GO" id="GO:0034440">
    <property type="term" value="P:lipid oxidation"/>
    <property type="evidence" value="ECO:0007669"/>
    <property type="project" value="InterPro"/>
</dbReference>
<evidence type="ECO:0000259" key="4">
    <source>
        <dbReference type="PROSITE" id="PS51393"/>
    </source>
</evidence>
<dbReference type="Gene3D" id="1.20.245.10">
    <property type="entry name" value="Lipoxygenase-1, Domain 5"/>
    <property type="match status" value="1"/>
</dbReference>
<feature type="domain" description="Lipoxygenase" evidence="4">
    <location>
        <begin position="1"/>
        <end position="246"/>
    </location>
</feature>
<dbReference type="InterPro" id="IPR013819">
    <property type="entry name" value="LipOase_C"/>
</dbReference>
<dbReference type="InterPro" id="IPR036226">
    <property type="entry name" value="LipOase_C_sf"/>
</dbReference>
<name>A0A7J8LMN3_9ROSI</name>
<reference evidence="5 6" key="1">
    <citation type="journal article" date="2019" name="Genome Biol. Evol.">
        <title>Insights into the evolution of the New World diploid cottons (Gossypium, subgenus Houzingenia) based on genome sequencing.</title>
        <authorList>
            <person name="Grover C.E."/>
            <person name="Arick M.A. 2nd"/>
            <person name="Thrash A."/>
            <person name="Conover J.L."/>
            <person name="Sanders W.S."/>
            <person name="Peterson D.G."/>
            <person name="Frelichowski J.E."/>
            <person name="Scheffler J.A."/>
            <person name="Scheffler B.E."/>
            <person name="Wendel J.F."/>
        </authorList>
    </citation>
    <scope>NUCLEOTIDE SEQUENCE [LARGE SCALE GENOMIC DNA]</scope>
    <source>
        <strain evidence="5">157</strain>
        <tissue evidence="5">Leaf</tissue>
    </source>
</reference>
<evidence type="ECO:0000256" key="2">
    <source>
        <dbReference type="ARBA" id="ARBA00022964"/>
    </source>
</evidence>
<evidence type="ECO:0000313" key="5">
    <source>
        <dbReference type="EMBL" id="MBA0553717.1"/>
    </source>
</evidence>
<dbReference type="GO" id="GO:0046872">
    <property type="term" value="F:metal ion binding"/>
    <property type="evidence" value="ECO:0007669"/>
    <property type="project" value="UniProtKB-KW"/>
</dbReference>
<dbReference type="Pfam" id="PF00305">
    <property type="entry name" value="Lipoxygenase"/>
    <property type="match status" value="1"/>
</dbReference>
<evidence type="ECO:0000256" key="1">
    <source>
        <dbReference type="ARBA" id="ARBA00022723"/>
    </source>
</evidence>
<comment type="caution">
    <text evidence="5">The sequence shown here is derived from an EMBL/GenBank/DDBJ whole genome shotgun (WGS) entry which is preliminary data.</text>
</comment>
<sequence length="246" mass="27925">MAEEDPNAPHGLRLTINDYPFANDGLLIWDSLKQWVSAYVTHYYPNSSVVESDKELQEWWEEIRTVGHSDKKDEPWWPTLRTQQDHIDIITTIIWVASGHHAAVNFGQYAYAGYFPNKPTIARTKMPSEDPSDQEWKLFVENPEASLLQCFPSQMQATKVMAILDVLLHHSPDDEYIGEEMEPSWGKDPVIKAAFEKLNGRLKEIEGIIDERNTNSNLKNINGAGIMPYELLKPYSGLGVTGKGVP</sequence>
<keyword evidence="3" id="KW-0560">Oxidoreductase</keyword>
<organism evidence="5 6">
    <name type="scientific">Gossypium lobatum</name>
    <dbReference type="NCBI Taxonomy" id="34289"/>
    <lineage>
        <taxon>Eukaryota</taxon>
        <taxon>Viridiplantae</taxon>
        <taxon>Streptophyta</taxon>
        <taxon>Embryophyta</taxon>
        <taxon>Tracheophyta</taxon>
        <taxon>Spermatophyta</taxon>
        <taxon>Magnoliopsida</taxon>
        <taxon>eudicotyledons</taxon>
        <taxon>Gunneridae</taxon>
        <taxon>Pentapetalae</taxon>
        <taxon>rosids</taxon>
        <taxon>malvids</taxon>
        <taxon>Malvales</taxon>
        <taxon>Malvaceae</taxon>
        <taxon>Malvoideae</taxon>
        <taxon>Gossypium</taxon>
    </lineage>
</organism>
<dbReference type="SUPFAM" id="SSF48484">
    <property type="entry name" value="Lipoxigenase"/>
    <property type="match status" value="1"/>
</dbReference>
<dbReference type="InterPro" id="IPR000907">
    <property type="entry name" value="LipOase"/>
</dbReference>
<keyword evidence="1" id="KW-0479">Metal-binding</keyword>
<evidence type="ECO:0000256" key="3">
    <source>
        <dbReference type="ARBA" id="ARBA00023002"/>
    </source>
</evidence>
<gene>
    <name evidence="5" type="ORF">Golob_012868</name>
</gene>
<keyword evidence="2" id="KW-0223">Dioxygenase</keyword>
<proteinExistence type="predicted"/>
<protein>
    <recommendedName>
        <fullName evidence="4">Lipoxygenase domain-containing protein</fullName>
    </recommendedName>
</protein>
<keyword evidence="6" id="KW-1185">Reference proteome</keyword>
<dbReference type="PANTHER" id="PTHR11771">
    <property type="entry name" value="LIPOXYGENASE"/>
    <property type="match status" value="1"/>
</dbReference>